<dbReference type="AlphaFoldDB" id="N1WPS2"/>
<name>N1WPS2_9FLAO</name>
<accession>N1WPS2</accession>
<dbReference type="EMBL" id="APLF01000003">
    <property type="protein sequence ID" value="EMY82296.1"/>
    <property type="molecule type" value="Genomic_DNA"/>
</dbReference>
<organism evidence="2 3">
    <name type="scientific">Psychroflexus gondwanensis ACAM 44</name>
    <dbReference type="NCBI Taxonomy" id="1189619"/>
    <lineage>
        <taxon>Bacteria</taxon>
        <taxon>Pseudomonadati</taxon>
        <taxon>Bacteroidota</taxon>
        <taxon>Flavobacteriia</taxon>
        <taxon>Flavobacteriales</taxon>
        <taxon>Flavobacteriaceae</taxon>
        <taxon>Psychroflexus</taxon>
    </lineage>
</organism>
<evidence type="ECO:0000256" key="1">
    <source>
        <dbReference type="SAM" id="Phobius"/>
    </source>
</evidence>
<feature type="transmembrane region" description="Helical" evidence="1">
    <location>
        <begin position="65"/>
        <end position="85"/>
    </location>
</feature>
<keyword evidence="1" id="KW-1133">Transmembrane helix</keyword>
<gene>
    <name evidence="2" type="ORF">pgond44_03648</name>
</gene>
<feature type="transmembrane region" description="Helical" evidence="1">
    <location>
        <begin position="26"/>
        <end position="45"/>
    </location>
</feature>
<dbReference type="Proteomes" id="UP000012317">
    <property type="component" value="Unassembled WGS sequence"/>
</dbReference>
<reference evidence="2 3" key="1">
    <citation type="journal article" date="2014" name="Genome Biol. Evol.">
        <title>Extensive gene acquisition in the extremely psychrophilic bacterial species Psychroflexus torquis and the link to sea-ice ecosystem specialism.</title>
        <authorList>
            <person name="Feng S."/>
            <person name="Powell S.M."/>
            <person name="Wilson R."/>
            <person name="Bowman J.P."/>
        </authorList>
    </citation>
    <scope>NUCLEOTIDE SEQUENCE [LARGE SCALE GENOMIC DNA]</scope>
    <source>
        <strain evidence="2 3">ACAM 44</strain>
    </source>
</reference>
<comment type="caution">
    <text evidence="2">The sequence shown here is derived from an EMBL/GenBank/DDBJ whole genome shotgun (WGS) entry which is preliminary data.</text>
</comment>
<keyword evidence="1" id="KW-0472">Membrane</keyword>
<proteinExistence type="predicted"/>
<dbReference type="RefSeq" id="WP_003436779.1">
    <property type="nucleotide sequence ID" value="NZ_APLF01000003.1"/>
</dbReference>
<evidence type="ECO:0000313" key="3">
    <source>
        <dbReference type="Proteomes" id="UP000012317"/>
    </source>
</evidence>
<keyword evidence="1" id="KW-0812">Transmembrane</keyword>
<evidence type="ECO:0000313" key="2">
    <source>
        <dbReference type="EMBL" id="EMY82296.1"/>
    </source>
</evidence>
<protein>
    <submittedName>
        <fullName evidence="2">Uncharacterized protein</fullName>
    </submittedName>
</protein>
<feature type="transmembrane region" description="Helical" evidence="1">
    <location>
        <begin position="118"/>
        <end position="143"/>
    </location>
</feature>
<dbReference type="STRING" id="1189619.pgond44_03648"/>
<sequence length="146" mass="17430">MKKKKRKMLDEFYNYKYWRDIQRNQLSISSNIFFTFNVVILGFVVDYLANDDNHCGMNLVIKNLFLVAMVFLILSIVSYVIFNILRLIDYRNTAQIILREKSNHYVSAKTKYMGQINWILFICQITLSVLGLLIILFSFYQIIFRD</sequence>
<keyword evidence="3" id="KW-1185">Reference proteome</keyword>